<evidence type="ECO:0000256" key="3">
    <source>
        <dbReference type="SAM" id="MobiDB-lite"/>
    </source>
</evidence>
<feature type="region of interest" description="Disordered" evidence="3">
    <location>
        <begin position="399"/>
        <end position="431"/>
    </location>
</feature>
<dbReference type="PROSITE" id="PS51450">
    <property type="entry name" value="LRR"/>
    <property type="match status" value="1"/>
</dbReference>
<feature type="compositionally biased region" description="Pro residues" evidence="3">
    <location>
        <begin position="418"/>
        <end position="431"/>
    </location>
</feature>
<gene>
    <name evidence="5" type="ORF">C7M84_005725</name>
</gene>
<dbReference type="InterPro" id="IPR001611">
    <property type="entry name" value="Leu-rich_rpt"/>
</dbReference>
<keyword evidence="2" id="KW-0677">Repeat</keyword>
<feature type="compositionally biased region" description="Pro residues" evidence="3">
    <location>
        <begin position="399"/>
        <end position="408"/>
    </location>
</feature>
<dbReference type="SUPFAM" id="SSF52058">
    <property type="entry name" value="L domain-like"/>
    <property type="match status" value="1"/>
</dbReference>
<reference evidence="5 6" key="1">
    <citation type="submission" date="2018-04" db="EMBL/GenBank/DDBJ databases">
        <authorList>
            <person name="Zhang X."/>
            <person name="Yuan J."/>
            <person name="Li F."/>
            <person name="Xiang J."/>
        </authorList>
    </citation>
    <scope>NUCLEOTIDE SEQUENCE [LARGE SCALE GENOMIC DNA]</scope>
    <source>
        <tissue evidence="5">Muscle</tissue>
    </source>
</reference>
<keyword evidence="6" id="KW-1185">Reference proteome</keyword>
<evidence type="ECO:0000256" key="2">
    <source>
        <dbReference type="ARBA" id="ARBA00022737"/>
    </source>
</evidence>
<dbReference type="EMBL" id="QCYY01001739">
    <property type="protein sequence ID" value="ROT75720.1"/>
    <property type="molecule type" value="Genomic_DNA"/>
</dbReference>
<dbReference type="PANTHER" id="PTHR24366:SF96">
    <property type="entry name" value="LEUCINE RICH REPEAT CONTAINING 53"/>
    <property type="match status" value="1"/>
</dbReference>
<keyword evidence="4" id="KW-0732">Signal</keyword>
<protein>
    <submittedName>
        <fullName evidence="5">Oplophorus-luciferin 2-monooxygenase non-catalytic subunit</fullName>
    </submittedName>
</protein>
<keyword evidence="5" id="KW-0560">Oxidoreductase</keyword>
<reference evidence="5 6" key="2">
    <citation type="submission" date="2019-01" db="EMBL/GenBank/DDBJ databases">
        <title>The decoding of complex shrimp genome reveals the adaptation for benthos swimmer, frequently molting mechanism and breeding impact on genome.</title>
        <authorList>
            <person name="Sun Y."/>
            <person name="Gao Y."/>
            <person name="Yu Y."/>
        </authorList>
    </citation>
    <scope>NUCLEOTIDE SEQUENCE [LARGE SCALE GENOMIC DNA]</scope>
    <source>
        <tissue evidence="5">Muscle</tissue>
    </source>
</reference>
<feature type="chain" id="PRO_5019215278" evidence="4">
    <location>
        <begin position="20"/>
        <end position="431"/>
    </location>
</feature>
<evidence type="ECO:0000256" key="4">
    <source>
        <dbReference type="SAM" id="SignalP"/>
    </source>
</evidence>
<dbReference type="PANTHER" id="PTHR24366">
    <property type="entry name" value="IG(IMMUNOGLOBULIN) AND LRR(LEUCINE RICH REPEAT) DOMAINS"/>
    <property type="match status" value="1"/>
</dbReference>
<dbReference type="OrthoDB" id="676979at2759"/>
<organism evidence="5 6">
    <name type="scientific">Penaeus vannamei</name>
    <name type="common">Whiteleg shrimp</name>
    <name type="synonym">Litopenaeus vannamei</name>
    <dbReference type="NCBI Taxonomy" id="6689"/>
    <lineage>
        <taxon>Eukaryota</taxon>
        <taxon>Metazoa</taxon>
        <taxon>Ecdysozoa</taxon>
        <taxon>Arthropoda</taxon>
        <taxon>Crustacea</taxon>
        <taxon>Multicrustacea</taxon>
        <taxon>Malacostraca</taxon>
        <taxon>Eumalacostraca</taxon>
        <taxon>Eucarida</taxon>
        <taxon>Decapoda</taxon>
        <taxon>Dendrobranchiata</taxon>
        <taxon>Penaeoidea</taxon>
        <taxon>Penaeidae</taxon>
        <taxon>Penaeus</taxon>
    </lineage>
</organism>
<dbReference type="Proteomes" id="UP000283509">
    <property type="component" value="Unassembled WGS sequence"/>
</dbReference>
<comment type="caution">
    <text evidence="5">The sequence shown here is derived from an EMBL/GenBank/DDBJ whole genome shotgun (WGS) entry which is preliminary data.</text>
</comment>
<keyword evidence="1" id="KW-0433">Leucine-rich repeat</keyword>
<evidence type="ECO:0000313" key="6">
    <source>
        <dbReference type="Proteomes" id="UP000283509"/>
    </source>
</evidence>
<dbReference type="InterPro" id="IPR003591">
    <property type="entry name" value="Leu-rich_rpt_typical-subtyp"/>
</dbReference>
<dbReference type="InterPro" id="IPR032675">
    <property type="entry name" value="LRR_dom_sf"/>
</dbReference>
<name>A0A423TGU1_PENVA</name>
<sequence length="431" mass="46923">MWSSSLFTKIALLIGVASCDITIKSPASANNTVVSNVSPCPEGKDIWPCICFEKDDLWADISCQDVNKEDLYTIFGADFPDPELNAIRVERNLELTTLPEDVFENVTFRALVFREGILEDVKAGGFNGGFSTALSLDFTSNRITSFPFGSLQNFAALTELLLGNNSIAGFPSMKSATLQVLSLAHNPLKALPSWAFVHLPALVSLDLDHTGLTVLQPGTFASLKSLAYVFLAGNQLTHVGADSLAFVSTALKVVSLSHNAIKSVDGISGLGTETGVFLDSNNLSEMPEMIWRPWLERGVKVWVLGNCQSTRSNVMAEQQTEFPDTPAPTIPLFAREPTLPLLRIPPSLLLWSFYPPLVHLPLSDLPSPVFLNTYALLPPVARIHTTLLEFLSPHPPLSPKFPPLPHPSPNKVNKPHPSSQPTPPTPLLKPH</sequence>
<dbReference type="AlphaFoldDB" id="A0A423TGU1"/>
<accession>A0A423TGU1</accession>
<proteinExistence type="predicted"/>
<dbReference type="SMART" id="SM00369">
    <property type="entry name" value="LRR_TYP"/>
    <property type="match status" value="3"/>
</dbReference>
<keyword evidence="5" id="KW-0503">Monooxygenase</keyword>
<dbReference type="Gene3D" id="3.80.10.10">
    <property type="entry name" value="Ribonuclease Inhibitor"/>
    <property type="match status" value="1"/>
</dbReference>
<feature type="signal peptide" evidence="4">
    <location>
        <begin position="1"/>
        <end position="19"/>
    </location>
</feature>
<dbReference type="STRING" id="6689.A0A423TGU1"/>
<evidence type="ECO:0000313" key="5">
    <source>
        <dbReference type="EMBL" id="ROT75720.1"/>
    </source>
</evidence>
<evidence type="ECO:0000256" key="1">
    <source>
        <dbReference type="ARBA" id="ARBA00022614"/>
    </source>
</evidence>
<dbReference type="GO" id="GO:0004497">
    <property type="term" value="F:monooxygenase activity"/>
    <property type="evidence" value="ECO:0007669"/>
    <property type="project" value="UniProtKB-KW"/>
</dbReference>
<dbReference type="Pfam" id="PF13855">
    <property type="entry name" value="LRR_8"/>
    <property type="match status" value="1"/>
</dbReference>